<keyword evidence="2" id="KW-1185">Reference proteome</keyword>
<sequence>MCLHTPPPPPQADPPVLRLHVDLLHAIFKLMDKTTLSMCSMVVPEDERGEHFTPPPLQDLLDFLDANPSVGEHIHALSLTMLLPTDDPYDIGGRRFRGGRWETLSAILRRTQDLRILEVHHLAITEPLSHADITSLAEGPALSHVDNLHVNLFGLPLETVHGDYIPRLFQLVGTINKLEFDSFIFPSPTLDSARKLWPTYTLKHLLDLSPWLSSIV</sequence>
<dbReference type="EMBL" id="KN840455">
    <property type="protein sequence ID" value="KIP10432.1"/>
    <property type="molecule type" value="Genomic_DNA"/>
</dbReference>
<evidence type="ECO:0000313" key="1">
    <source>
        <dbReference type="EMBL" id="KIP10432.1"/>
    </source>
</evidence>
<protein>
    <submittedName>
        <fullName evidence="1">Uncharacterized protein</fullName>
    </submittedName>
</protein>
<name>A0A0C3SBY4_PHLG1</name>
<evidence type="ECO:0000313" key="2">
    <source>
        <dbReference type="Proteomes" id="UP000053257"/>
    </source>
</evidence>
<proteinExistence type="predicted"/>
<reference evidence="1 2" key="1">
    <citation type="journal article" date="2014" name="PLoS Genet.">
        <title>Analysis of the Phlebiopsis gigantea genome, transcriptome and secretome provides insight into its pioneer colonization strategies of wood.</title>
        <authorList>
            <person name="Hori C."/>
            <person name="Ishida T."/>
            <person name="Igarashi K."/>
            <person name="Samejima M."/>
            <person name="Suzuki H."/>
            <person name="Master E."/>
            <person name="Ferreira P."/>
            <person name="Ruiz-Duenas F.J."/>
            <person name="Held B."/>
            <person name="Canessa P."/>
            <person name="Larrondo L.F."/>
            <person name="Schmoll M."/>
            <person name="Druzhinina I.S."/>
            <person name="Kubicek C.P."/>
            <person name="Gaskell J.A."/>
            <person name="Kersten P."/>
            <person name="St John F."/>
            <person name="Glasner J."/>
            <person name="Sabat G."/>
            <person name="Splinter BonDurant S."/>
            <person name="Syed K."/>
            <person name="Yadav J."/>
            <person name="Mgbeahuruike A.C."/>
            <person name="Kovalchuk A."/>
            <person name="Asiegbu F.O."/>
            <person name="Lackner G."/>
            <person name="Hoffmeister D."/>
            <person name="Rencoret J."/>
            <person name="Gutierrez A."/>
            <person name="Sun H."/>
            <person name="Lindquist E."/>
            <person name="Barry K."/>
            <person name="Riley R."/>
            <person name="Grigoriev I.V."/>
            <person name="Henrissat B."/>
            <person name="Kues U."/>
            <person name="Berka R.M."/>
            <person name="Martinez A.T."/>
            <person name="Covert S.F."/>
            <person name="Blanchette R.A."/>
            <person name="Cullen D."/>
        </authorList>
    </citation>
    <scope>NUCLEOTIDE SEQUENCE [LARGE SCALE GENOMIC DNA]</scope>
    <source>
        <strain evidence="1 2">11061_1 CR5-6</strain>
    </source>
</reference>
<dbReference type="Proteomes" id="UP000053257">
    <property type="component" value="Unassembled WGS sequence"/>
</dbReference>
<gene>
    <name evidence="1" type="ORF">PHLGIDRAFT_115552</name>
</gene>
<dbReference type="HOGENOM" id="CLU_1278025_0_0_1"/>
<dbReference type="AlphaFoldDB" id="A0A0C3SBY4"/>
<accession>A0A0C3SBY4</accession>
<organism evidence="1 2">
    <name type="scientific">Phlebiopsis gigantea (strain 11061_1 CR5-6)</name>
    <name type="common">White-rot fungus</name>
    <name type="synonym">Peniophora gigantea</name>
    <dbReference type="NCBI Taxonomy" id="745531"/>
    <lineage>
        <taxon>Eukaryota</taxon>
        <taxon>Fungi</taxon>
        <taxon>Dikarya</taxon>
        <taxon>Basidiomycota</taxon>
        <taxon>Agaricomycotina</taxon>
        <taxon>Agaricomycetes</taxon>
        <taxon>Polyporales</taxon>
        <taxon>Phanerochaetaceae</taxon>
        <taxon>Phlebiopsis</taxon>
    </lineage>
</organism>